<protein>
    <recommendedName>
        <fullName evidence="3">ABC transporter domain-containing protein</fullName>
    </recommendedName>
</protein>
<comment type="caution">
    <text evidence="2">The sequence shown here is derived from an EMBL/GenBank/DDBJ whole genome shotgun (WGS) entry which is preliminary data.</text>
</comment>
<dbReference type="EMBL" id="BART01011822">
    <property type="protein sequence ID" value="GAG89041.1"/>
    <property type="molecule type" value="Genomic_DNA"/>
</dbReference>
<keyword evidence="1" id="KW-0813">Transport</keyword>
<evidence type="ECO:0000313" key="2">
    <source>
        <dbReference type="EMBL" id="GAG89041.1"/>
    </source>
</evidence>
<feature type="non-terminal residue" evidence="2">
    <location>
        <position position="1"/>
    </location>
</feature>
<evidence type="ECO:0008006" key="3">
    <source>
        <dbReference type="Google" id="ProtNLM"/>
    </source>
</evidence>
<sequence>AIVFQNRPLLHNITLLDNMRVLLKYFTTQNESDRTEMSLQKLDEFGVAEYAYHYPDELDQSVTIRAAIAAACALEPDILYLDEPTTGLDPLTTTQLNTQLSQLTHDTQMTLVITTNDLGCLYQIADRCLILDDKTHTPLAYGNPHEIAKTTDDDRLKDFLTHHGALQWNSPQQGRQHEIKN</sequence>
<dbReference type="PANTHER" id="PTHR42788:SF13">
    <property type="entry name" value="ALIPHATIC SULFONATES IMPORT ATP-BINDING PROTEIN SSUB"/>
    <property type="match status" value="1"/>
</dbReference>
<evidence type="ECO:0000256" key="1">
    <source>
        <dbReference type="ARBA" id="ARBA00022448"/>
    </source>
</evidence>
<reference evidence="2" key="1">
    <citation type="journal article" date="2014" name="Front. Microbiol.">
        <title>High frequency of phylogenetically diverse reductive dehalogenase-homologous genes in deep subseafloor sedimentary metagenomes.</title>
        <authorList>
            <person name="Kawai M."/>
            <person name="Futagami T."/>
            <person name="Toyoda A."/>
            <person name="Takaki Y."/>
            <person name="Nishi S."/>
            <person name="Hori S."/>
            <person name="Arai W."/>
            <person name="Tsubouchi T."/>
            <person name="Morono Y."/>
            <person name="Uchiyama I."/>
            <person name="Ito T."/>
            <person name="Fujiyama A."/>
            <person name="Inagaki F."/>
            <person name="Takami H."/>
        </authorList>
    </citation>
    <scope>NUCLEOTIDE SEQUENCE</scope>
    <source>
        <strain evidence="2">Expedition CK06-06</strain>
    </source>
</reference>
<dbReference type="InterPro" id="IPR027417">
    <property type="entry name" value="P-loop_NTPase"/>
</dbReference>
<name>X1CXV6_9ZZZZ</name>
<accession>X1CXV6</accession>
<organism evidence="2">
    <name type="scientific">marine sediment metagenome</name>
    <dbReference type="NCBI Taxonomy" id="412755"/>
    <lineage>
        <taxon>unclassified sequences</taxon>
        <taxon>metagenomes</taxon>
        <taxon>ecological metagenomes</taxon>
    </lineage>
</organism>
<dbReference type="AlphaFoldDB" id="X1CXV6"/>
<gene>
    <name evidence="2" type="ORF">S01H4_24974</name>
</gene>
<dbReference type="SUPFAM" id="SSF52540">
    <property type="entry name" value="P-loop containing nucleoside triphosphate hydrolases"/>
    <property type="match status" value="1"/>
</dbReference>
<dbReference type="InterPro" id="IPR050166">
    <property type="entry name" value="ABC_transporter_ATP-bind"/>
</dbReference>
<dbReference type="Gene3D" id="3.40.50.300">
    <property type="entry name" value="P-loop containing nucleotide triphosphate hydrolases"/>
    <property type="match status" value="1"/>
</dbReference>
<proteinExistence type="predicted"/>
<dbReference type="PANTHER" id="PTHR42788">
    <property type="entry name" value="TAURINE IMPORT ATP-BINDING PROTEIN-RELATED"/>
    <property type="match status" value="1"/>
</dbReference>